<keyword evidence="3" id="KW-1185">Reference proteome</keyword>
<accession>A0A1I4DNE5</accession>
<feature type="transmembrane region" description="Helical" evidence="1">
    <location>
        <begin position="20"/>
        <end position="38"/>
    </location>
</feature>
<organism evidence="2 3">
    <name type="scientific">Nitrosomonas aestuarii</name>
    <dbReference type="NCBI Taxonomy" id="52441"/>
    <lineage>
        <taxon>Bacteria</taxon>
        <taxon>Pseudomonadati</taxon>
        <taxon>Pseudomonadota</taxon>
        <taxon>Betaproteobacteria</taxon>
        <taxon>Nitrosomonadales</taxon>
        <taxon>Nitrosomonadaceae</taxon>
        <taxon>Nitrosomonas</taxon>
    </lineage>
</organism>
<dbReference type="RefSeq" id="WP_090700835.1">
    <property type="nucleotide sequence ID" value="NZ_FOSP01000021.1"/>
</dbReference>
<dbReference type="Pfam" id="PF05309">
    <property type="entry name" value="TraE"/>
    <property type="match status" value="1"/>
</dbReference>
<dbReference type="STRING" id="52441.SAMN05216302_102180"/>
<gene>
    <name evidence="2" type="ORF">SAMN05216302_102180</name>
</gene>
<dbReference type="InterPro" id="IPR007973">
    <property type="entry name" value="Pilus_assembly_TraE"/>
</dbReference>
<dbReference type="EMBL" id="FOSP01000021">
    <property type="protein sequence ID" value="SFK93556.1"/>
    <property type="molecule type" value="Genomic_DNA"/>
</dbReference>
<proteinExistence type="predicted"/>
<evidence type="ECO:0000256" key="1">
    <source>
        <dbReference type="SAM" id="Phobius"/>
    </source>
</evidence>
<protein>
    <submittedName>
        <fullName evidence="2">Conjugal transfer pilus assembly protein TraE</fullName>
    </submittedName>
</protein>
<evidence type="ECO:0000313" key="3">
    <source>
        <dbReference type="Proteomes" id="UP000199533"/>
    </source>
</evidence>
<dbReference type="NCBIfam" id="TIGR02761">
    <property type="entry name" value="TraE_TIGR"/>
    <property type="match status" value="1"/>
</dbReference>
<evidence type="ECO:0000313" key="2">
    <source>
        <dbReference type="EMBL" id="SFK93556.1"/>
    </source>
</evidence>
<dbReference type="AlphaFoldDB" id="A0A1I4DNE5"/>
<dbReference type="Proteomes" id="UP000199533">
    <property type="component" value="Unassembled WGS sequence"/>
</dbReference>
<keyword evidence="1" id="KW-0812">Transmembrane</keyword>
<dbReference type="OrthoDB" id="5362036at2"/>
<name>A0A1I4DNE5_9PROT</name>
<keyword evidence="1" id="KW-0472">Membrane</keyword>
<keyword evidence="1" id="KW-1133">Transmembrane helix</keyword>
<reference evidence="3" key="1">
    <citation type="submission" date="2016-10" db="EMBL/GenBank/DDBJ databases">
        <authorList>
            <person name="Varghese N."/>
            <person name="Submissions S."/>
        </authorList>
    </citation>
    <scope>NUCLEOTIDE SEQUENCE [LARGE SCALE GENOMIC DNA]</scope>
    <source>
        <strain evidence="3">Nm69</strain>
    </source>
</reference>
<sequence>MLFKQYQSERDNANSEIRFMRLLVVFLVIVCVVEGILIQKLIDSEKITLVPPEIKQSFWVSRSAVSSEYLEEMAYWYTGLALNVTPLGVDYQNELFLKYGNPAEYGRLQTEMHSRAAFLKRNGASSQFAVNNITPDNINLRVALSGTLYTWVSDKKAGERNATFMIAFKYMNGRLYVSDFKETSHENIFGDPAAGQS</sequence>